<evidence type="ECO:0000256" key="3">
    <source>
        <dbReference type="ARBA" id="ARBA00022679"/>
    </source>
</evidence>
<dbReference type="OrthoDB" id="9796100at2"/>
<feature type="compositionally biased region" description="Basic and acidic residues" evidence="9">
    <location>
        <begin position="372"/>
        <end position="389"/>
    </location>
</feature>
<evidence type="ECO:0000259" key="11">
    <source>
        <dbReference type="PROSITE" id="PS50110"/>
    </source>
</evidence>
<dbReference type="PANTHER" id="PTHR43065">
    <property type="entry name" value="SENSOR HISTIDINE KINASE"/>
    <property type="match status" value="1"/>
</dbReference>
<evidence type="ECO:0000313" key="13">
    <source>
        <dbReference type="Proteomes" id="UP000325255"/>
    </source>
</evidence>
<keyword evidence="13" id="KW-1185">Reference proteome</keyword>
<dbReference type="AlphaFoldDB" id="A0A5M6IT76"/>
<dbReference type="SMART" id="SM00387">
    <property type="entry name" value="HATPase_c"/>
    <property type="match status" value="1"/>
</dbReference>
<evidence type="ECO:0000256" key="5">
    <source>
        <dbReference type="ARBA" id="ARBA00022777"/>
    </source>
</evidence>
<keyword evidence="8" id="KW-0597">Phosphoprotein</keyword>
<name>A0A5M6IT76_9PROT</name>
<proteinExistence type="predicted"/>
<dbReference type="SMART" id="SM00448">
    <property type="entry name" value="REC"/>
    <property type="match status" value="1"/>
</dbReference>
<comment type="caution">
    <text evidence="12">The sequence shown here is derived from an EMBL/GenBank/DDBJ whole genome shotgun (WGS) entry which is preliminary data.</text>
</comment>
<accession>A0A5M6IT76</accession>
<keyword evidence="7" id="KW-0902">Two-component regulatory system</keyword>
<dbReference type="Proteomes" id="UP000325255">
    <property type="component" value="Unassembled WGS sequence"/>
</dbReference>
<dbReference type="EMBL" id="VWPK01000024">
    <property type="protein sequence ID" value="KAA5611109.1"/>
    <property type="molecule type" value="Genomic_DNA"/>
</dbReference>
<feature type="domain" description="Response regulatory" evidence="11">
    <location>
        <begin position="257"/>
        <end position="373"/>
    </location>
</feature>
<dbReference type="Gene3D" id="3.40.50.2300">
    <property type="match status" value="1"/>
</dbReference>
<dbReference type="RefSeq" id="WP_150041848.1">
    <property type="nucleotide sequence ID" value="NZ_OW485601.1"/>
</dbReference>
<dbReference type="PROSITE" id="PS50110">
    <property type="entry name" value="RESPONSE_REGULATORY"/>
    <property type="match status" value="1"/>
</dbReference>
<dbReference type="GO" id="GO:0004673">
    <property type="term" value="F:protein histidine kinase activity"/>
    <property type="evidence" value="ECO:0007669"/>
    <property type="project" value="UniProtKB-EC"/>
</dbReference>
<keyword evidence="4" id="KW-0547">Nucleotide-binding</keyword>
<keyword evidence="3" id="KW-0808">Transferase</keyword>
<dbReference type="Pfam" id="PF00072">
    <property type="entry name" value="Response_reg"/>
    <property type="match status" value="1"/>
</dbReference>
<comment type="catalytic activity">
    <reaction evidence="1">
        <text>ATP + protein L-histidine = ADP + protein N-phospho-L-histidine.</text>
        <dbReference type="EC" id="2.7.13.3"/>
    </reaction>
</comment>
<dbReference type="CDD" id="cd00156">
    <property type="entry name" value="REC"/>
    <property type="match status" value="1"/>
</dbReference>
<dbReference type="InterPro" id="IPR004358">
    <property type="entry name" value="Sig_transdc_His_kin-like_C"/>
</dbReference>
<gene>
    <name evidence="12" type="ORF">F1189_16070</name>
</gene>
<dbReference type="Pfam" id="PF02518">
    <property type="entry name" value="HATPase_c"/>
    <property type="match status" value="1"/>
</dbReference>
<evidence type="ECO:0000256" key="4">
    <source>
        <dbReference type="ARBA" id="ARBA00022741"/>
    </source>
</evidence>
<dbReference type="EC" id="2.7.13.3" evidence="2"/>
<feature type="modified residue" description="4-aspartylphosphate" evidence="8">
    <location>
        <position position="307"/>
    </location>
</feature>
<evidence type="ECO:0000256" key="9">
    <source>
        <dbReference type="SAM" id="MobiDB-lite"/>
    </source>
</evidence>
<evidence type="ECO:0000313" key="12">
    <source>
        <dbReference type="EMBL" id="KAA5611109.1"/>
    </source>
</evidence>
<dbReference type="InterPro" id="IPR003594">
    <property type="entry name" value="HATPase_dom"/>
</dbReference>
<dbReference type="PANTHER" id="PTHR43065:SF46">
    <property type="entry name" value="C4-DICARBOXYLATE TRANSPORT SENSOR PROTEIN DCTB"/>
    <property type="match status" value="1"/>
</dbReference>
<evidence type="ECO:0000256" key="2">
    <source>
        <dbReference type="ARBA" id="ARBA00012438"/>
    </source>
</evidence>
<dbReference type="Gene3D" id="1.10.287.130">
    <property type="match status" value="1"/>
</dbReference>
<dbReference type="InterPro" id="IPR005467">
    <property type="entry name" value="His_kinase_dom"/>
</dbReference>
<dbReference type="InterPro" id="IPR001789">
    <property type="entry name" value="Sig_transdc_resp-reg_receiver"/>
</dbReference>
<dbReference type="PRINTS" id="PR00344">
    <property type="entry name" value="BCTRLSENSOR"/>
</dbReference>
<dbReference type="InterPro" id="IPR036890">
    <property type="entry name" value="HATPase_C_sf"/>
</dbReference>
<dbReference type="GO" id="GO:0000160">
    <property type="term" value="P:phosphorelay signal transduction system"/>
    <property type="evidence" value="ECO:0007669"/>
    <property type="project" value="UniProtKB-KW"/>
</dbReference>
<evidence type="ECO:0000259" key="10">
    <source>
        <dbReference type="PROSITE" id="PS50109"/>
    </source>
</evidence>
<sequence length="399" mass="41479">MTAPSVLASVPAAAPAEGTPAAMAHQERLVLIGRCAAGIAHDVGNLLATIQAGIAALAERPELDAAARADIAEIGAVARRGSGLVRHLLACGRMLPSEPRRIELREAVADLASLLRHVMGPGIRLEVDAGDSDLPVRIDPTRFDQVLVNLAANARTAMPDGGSFRVRCRQENTTGAAVAVIEVQDTGIGIAPEILPRIFEPFFTTSRDRGTGLGLATVQEVVREAGGSIAVESRLGFGTCMRLCLPLCAAPAGGGGTILLVEDEALLRRLMEGALKTAGWTVLAADSAETALPLADAHPGLAAVVTDLELPGQDGGSLVLAIRERLARPDLPALIASGYADAAMGGLALPQATAYLSKPYTVPELLETLRRLVRPPEEPAGDSRGDRQMARKPARAGHP</sequence>
<dbReference type="GO" id="GO:0005524">
    <property type="term" value="F:ATP binding"/>
    <property type="evidence" value="ECO:0007669"/>
    <property type="project" value="UniProtKB-KW"/>
</dbReference>
<feature type="region of interest" description="Disordered" evidence="9">
    <location>
        <begin position="372"/>
        <end position="399"/>
    </location>
</feature>
<evidence type="ECO:0000256" key="7">
    <source>
        <dbReference type="ARBA" id="ARBA00023012"/>
    </source>
</evidence>
<organism evidence="12 13">
    <name type="scientific">Rhodovastum atsumiense</name>
    <dbReference type="NCBI Taxonomy" id="504468"/>
    <lineage>
        <taxon>Bacteria</taxon>
        <taxon>Pseudomonadati</taxon>
        <taxon>Pseudomonadota</taxon>
        <taxon>Alphaproteobacteria</taxon>
        <taxon>Acetobacterales</taxon>
        <taxon>Acetobacteraceae</taxon>
        <taxon>Rhodovastum</taxon>
    </lineage>
</organism>
<keyword evidence="5" id="KW-0418">Kinase</keyword>
<dbReference type="SUPFAM" id="SSF52172">
    <property type="entry name" value="CheY-like"/>
    <property type="match status" value="1"/>
</dbReference>
<feature type="domain" description="Histidine kinase" evidence="10">
    <location>
        <begin position="38"/>
        <end position="249"/>
    </location>
</feature>
<dbReference type="InterPro" id="IPR011006">
    <property type="entry name" value="CheY-like_superfamily"/>
</dbReference>
<evidence type="ECO:0000256" key="8">
    <source>
        <dbReference type="PROSITE-ProRule" id="PRU00169"/>
    </source>
</evidence>
<dbReference type="Gene3D" id="3.30.565.10">
    <property type="entry name" value="Histidine kinase-like ATPase, C-terminal domain"/>
    <property type="match status" value="1"/>
</dbReference>
<evidence type="ECO:0000256" key="6">
    <source>
        <dbReference type="ARBA" id="ARBA00022840"/>
    </source>
</evidence>
<protein>
    <recommendedName>
        <fullName evidence="2">histidine kinase</fullName>
        <ecNumber evidence="2">2.7.13.3</ecNumber>
    </recommendedName>
</protein>
<reference evidence="12 13" key="1">
    <citation type="submission" date="2019-09" db="EMBL/GenBank/DDBJ databases">
        <title>Genome sequence of Rhodovastum atsumiense, a diverse member of the Acetobacteraceae family of non-sulfur purple photosynthetic bacteria.</title>
        <authorList>
            <person name="Meyer T."/>
            <person name="Kyndt J."/>
        </authorList>
    </citation>
    <scope>NUCLEOTIDE SEQUENCE [LARGE SCALE GENOMIC DNA]</scope>
    <source>
        <strain evidence="12 13">DSM 21279</strain>
    </source>
</reference>
<dbReference type="PROSITE" id="PS50109">
    <property type="entry name" value="HIS_KIN"/>
    <property type="match status" value="1"/>
</dbReference>
<evidence type="ECO:0000256" key="1">
    <source>
        <dbReference type="ARBA" id="ARBA00000085"/>
    </source>
</evidence>
<dbReference type="SUPFAM" id="SSF55874">
    <property type="entry name" value="ATPase domain of HSP90 chaperone/DNA topoisomerase II/histidine kinase"/>
    <property type="match status" value="1"/>
</dbReference>
<feature type="compositionally biased region" description="Basic residues" evidence="9">
    <location>
        <begin position="390"/>
        <end position="399"/>
    </location>
</feature>
<keyword evidence="6" id="KW-0067">ATP-binding</keyword>